<evidence type="ECO:0000313" key="1">
    <source>
        <dbReference type="Proteomes" id="UP000504610"/>
    </source>
</evidence>
<name>A0A9W3DDH6_RAPSA</name>
<protein>
    <submittedName>
        <fullName evidence="2">Uncharacterized protein LOC108844802</fullName>
    </submittedName>
</protein>
<dbReference type="RefSeq" id="XP_056861788.1">
    <property type="nucleotide sequence ID" value="XM_057005808.1"/>
</dbReference>
<dbReference type="GeneID" id="108844802"/>
<dbReference type="KEGG" id="rsz:108844802"/>
<accession>A0A9W3DDH6</accession>
<dbReference type="AlphaFoldDB" id="A0A9W3DDH6"/>
<reference evidence="2" key="2">
    <citation type="submission" date="2025-08" db="UniProtKB">
        <authorList>
            <consortium name="RefSeq"/>
        </authorList>
    </citation>
    <scope>IDENTIFICATION</scope>
    <source>
        <tissue evidence="2">Leaf</tissue>
    </source>
</reference>
<reference evidence="1" key="1">
    <citation type="journal article" date="2019" name="Database">
        <title>The radish genome database (RadishGD): an integrated information resource for radish genomics.</title>
        <authorList>
            <person name="Yu H.J."/>
            <person name="Baek S."/>
            <person name="Lee Y.J."/>
            <person name="Cho A."/>
            <person name="Mun J.H."/>
        </authorList>
    </citation>
    <scope>NUCLEOTIDE SEQUENCE [LARGE SCALE GENOMIC DNA]</scope>
    <source>
        <strain evidence="1">cv. WK10039</strain>
    </source>
</reference>
<evidence type="ECO:0000313" key="2">
    <source>
        <dbReference type="RefSeq" id="XP_056861788.1"/>
    </source>
</evidence>
<organism evidence="1 2">
    <name type="scientific">Raphanus sativus</name>
    <name type="common">Radish</name>
    <name type="synonym">Raphanus raphanistrum var. sativus</name>
    <dbReference type="NCBI Taxonomy" id="3726"/>
    <lineage>
        <taxon>Eukaryota</taxon>
        <taxon>Viridiplantae</taxon>
        <taxon>Streptophyta</taxon>
        <taxon>Embryophyta</taxon>
        <taxon>Tracheophyta</taxon>
        <taxon>Spermatophyta</taxon>
        <taxon>Magnoliopsida</taxon>
        <taxon>eudicotyledons</taxon>
        <taxon>Gunneridae</taxon>
        <taxon>Pentapetalae</taxon>
        <taxon>rosids</taxon>
        <taxon>malvids</taxon>
        <taxon>Brassicales</taxon>
        <taxon>Brassicaceae</taxon>
        <taxon>Brassiceae</taxon>
        <taxon>Raphanus</taxon>
    </lineage>
</organism>
<dbReference type="Proteomes" id="UP000504610">
    <property type="component" value="Chromosome 3"/>
</dbReference>
<keyword evidence="1" id="KW-1185">Reference proteome</keyword>
<gene>
    <name evidence="2" type="primary">LOC108844802</name>
</gene>
<sequence length="46" mass="5481">MFWTASSCRLVLVLSLLKMIRGRRLLVCLVAGQAFLYQQRRFLKFF</sequence>
<proteinExistence type="predicted"/>